<dbReference type="GO" id="GO:0004540">
    <property type="term" value="F:RNA nuclease activity"/>
    <property type="evidence" value="ECO:0007669"/>
    <property type="project" value="InterPro"/>
</dbReference>
<keyword evidence="2 6" id="KW-0540">Nuclease</keyword>
<dbReference type="AlphaFoldDB" id="A0A4R2JEU3"/>
<dbReference type="PANTHER" id="PTHR35901:SF1">
    <property type="entry name" value="EXONUCLEASE VAPC9"/>
    <property type="match status" value="1"/>
</dbReference>
<name>A0A4R2JEU3_9PSEU</name>
<dbReference type="InterPro" id="IPR051619">
    <property type="entry name" value="TypeII_TA_RNase_PINc/VapC"/>
</dbReference>
<dbReference type="HAMAP" id="MF_00265">
    <property type="entry name" value="VapC_Nob1"/>
    <property type="match status" value="1"/>
</dbReference>
<dbReference type="GO" id="GO:0016787">
    <property type="term" value="F:hydrolase activity"/>
    <property type="evidence" value="ECO:0007669"/>
    <property type="project" value="UniProtKB-KW"/>
</dbReference>
<dbReference type="SUPFAM" id="SSF88723">
    <property type="entry name" value="PIN domain-like"/>
    <property type="match status" value="1"/>
</dbReference>
<evidence type="ECO:0000256" key="4">
    <source>
        <dbReference type="ARBA" id="ARBA00022801"/>
    </source>
</evidence>
<organism evidence="8 9">
    <name type="scientific">Actinocrispum wychmicini</name>
    <dbReference type="NCBI Taxonomy" id="1213861"/>
    <lineage>
        <taxon>Bacteria</taxon>
        <taxon>Bacillati</taxon>
        <taxon>Actinomycetota</taxon>
        <taxon>Actinomycetes</taxon>
        <taxon>Pseudonocardiales</taxon>
        <taxon>Pseudonocardiaceae</taxon>
        <taxon>Actinocrispum</taxon>
    </lineage>
</organism>
<evidence type="ECO:0000313" key="8">
    <source>
        <dbReference type="EMBL" id="TCO56732.1"/>
    </source>
</evidence>
<feature type="domain" description="PIN" evidence="7">
    <location>
        <begin position="12"/>
        <end position="130"/>
    </location>
</feature>
<evidence type="ECO:0000256" key="2">
    <source>
        <dbReference type="ARBA" id="ARBA00022722"/>
    </source>
</evidence>
<evidence type="ECO:0000256" key="1">
    <source>
        <dbReference type="ARBA" id="ARBA00022649"/>
    </source>
</evidence>
<keyword evidence="6" id="KW-0800">Toxin</keyword>
<dbReference type="GO" id="GO:0090729">
    <property type="term" value="F:toxin activity"/>
    <property type="evidence" value="ECO:0007669"/>
    <property type="project" value="UniProtKB-KW"/>
</dbReference>
<dbReference type="PANTHER" id="PTHR35901">
    <property type="entry name" value="RIBONUCLEASE VAPC3"/>
    <property type="match status" value="1"/>
</dbReference>
<dbReference type="EMBL" id="SLWS01000006">
    <property type="protein sequence ID" value="TCO56732.1"/>
    <property type="molecule type" value="Genomic_DNA"/>
</dbReference>
<feature type="binding site" evidence="6">
    <location>
        <position position="105"/>
    </location>
    <ligand>
        <name>Mg(2+)</name>
        <dbReference type="ChEBI" id="CHEBI:18420"/>
    </ligand>
</feature>
<proteinExistence type="inferred from homology"/>
<comment type="caution">
    <text evidence="8">The sequence shown here is derived from an EMBL/GenBank/DDBJ whole genome shotgun (WGS) entry which is preliminary data.</text>
</comment>
<dbReference type="InterPro" id="IPR029060">
    <property type="entry name" value="PIN-like_dom_sf"/>
</dbReference>
<dbReference type="GO" id="GO:0000287">
    <property type="term" value="F:magnesium ion binding"/>
    <property type="evidence" value="ECO:0007669"/>
    <property type="project" value="UniProtKB-UniRule"/>
</dbReference>
<comment type="function">
    <text evidence="6">Toxic component of a toxin-antitoxin (TA) system. An RNase.</text>
</comment>
<keyword evidence="1 6" id="KW-1277">Toxin-antitoxin system</keyword>
<evidence type="ECO:0000259" key="7">
    <source>
        <dbReference type="Pfam" id="PF01850"/>
    </source>
</evidence>
<dbReference type="Proteomes" id="UP000295680">
    <property type="component" value="Unassembled WGS sequence"/>
</dbReference>
<comment type="cofactor">
    <cofactor evidence="6">
        <name>Mg(2+)</name>
        <dbReference type="ChEBI" id="CHEBI:18420"/>
    </cofactor>
</comment>
<protein>
    <recommendedName>
        <fullName evidence="6">Ribonuclease VapC</fullName>
        <shortName evidence="6">RNase VapC</shortName>
        <ecNumber evidence="6">3.1.-.-</ecNumber>
    </recommendedName>
    <alternativeName>
        <fullName evidence="6">Toxin VapC</fullName>
    </alternativeName>
</protein>
<dbReference type="InterPro" id="IPR044153">
    <property type="entry name" value="PIN_Pae0151-like"/>
</dbReference>
<dbReference type="Pfam" id="PF01850">
    <property type="entry name" value="PIN"/>
    <property type="match status" value="1"/>
</dbReference>
<evidence type="ECO:0000256" key="3">
    <source>
        <dbReference type="ARBA" id="ARBA00022723"/>
    </source>
</evidence>
<gene>
    <name evidence="6" type="primary">vapC</name>
    <name evidence="8" type="ORF">EV192_106206</name>
</gene>
<dbReference type="RefSeq" id="WP_243727096.1">
    <property type="nucleotide sequence ID" value="NZ_SLWS01000006.1"/>
</dbReference>
<keyword evidence="4 6" id="KW-0378">Hydrolase</keyword>
<dbReference type="InterPro" id="IPR022907">
    <property type="entry name" value="VapC_family"/>
</dbReference>
<dbReference type="InterPro" id="IPR002716">
    <property type="entry name" value="PIN_dom"/>
</dbReference>
<evidence type="ECO:0000256" key="6">
    <source>
        <dbReference type="HAMAP-Rule" id="MF_00265"/>
    </source>
</evidence>
<keyword evidence="5 6" id="KW-0460">Magnesium</keyword>
<evidence type="ECO:0000313" key="9">
    <source>
        <dbReference type="Proteomes" id="UP000295680"/>
    </source>
</evidence>
<accession>A0A4R2JEU3</accession>
<dbReference type="CDD" id="cd09873">
    <property type="entry name" value="PIN_Pae0151-like"/>
    <property type="match status" value="1"/>
</dbReference>
<dbReference type="EC" id="3.1.-.-" evidence="6"/>
<reference evidence="8 9" key="1">
    <citation type="submission" date="2019-03" db="EMBL/GenBank/DDBJ databases">
        <title>Genomic Encyclopedia of Type Strains, Phase IV (KMG-IV): sequencing the most valuable type-strain genomes for metagenomic binning, comparative biology and taxonomic classification.</title>
        <authorList>
            <person name="Goeker M."/>
        </authorList>
    </citation>
    <scope>NUCLEOTIDE SEQUENCE [LARGE SCALE GENOMIC DNA]</scope>
    <source>
        <strain evidence="8 9">DSM 45934</strain>
    </source>
</reference>
<keyword evidence="3 6" id="KW-0479">Metal-binding</keyword>
<sequence length="139" mass="14915">MNCGAIGVPDLVVDASATVLALTGTTDDAKAIRKRLAATTTHAPHLLDAEVGHVLRRLERTGVIDDEEASTALGALPHLVDHRYPHTGRLAQATWELRHTVTFYDGLYVALAAALDVPLMTSDEKLTKAPDLPCEVELV</sequence>
<keyword evidence="9" id="KW-1185">Reference proteome</keyword>
<comment type="similarity">
    <text evidence="6">Belongs to the PINc/VapC protein family.</text>
</comment>
<evidence type="ECO:0000256" key="5">
    <source>
        <dbReference type="ARBA" id="ARBA00022842"/>
    </source>
</evidence>
<dbReference type="Gene3D" id="3.40.50.1010">
    <property type="entry name" value="5'-nuclease"/>
    <property type="match status" value="1"/>
</dbReference>
<feature type="binding site" evidence="6">
    <location>
        <position position="14"/>
    </location>
    <ligand>
        <name>Mg(2+)</name>
        <dbReference type="ChEBI" id="CHEBI:18420"/>
    </ligand>
</feature>